<dbReference type="SUPFAM" id="SSF56784">
    <property type="entry name" value="HAD-like"/>
    <property type="match status" value="1"/>
</dbReference>
<dbReference type="SFLD" id="SFLDG01129">
    <property type="entry name" value="C1.5:_HAD__Beta-PGM__Phosphata"/>
    <property type="match status" value="1"/>
</dbReference>
<name>A0A6B0GND6_9EURY</name>
<dbReference type="InterPro" id="IPR052550">
    <property type="entry name" value="Pyrimidine_5'-ntase_YjjG"/>
</dbReference>
<dbReference type="InterPro" id="IPR023214">
    <property type="entry name" value="HAD_sf"/>
</dbReference>
<proteinExistence type="predicted"/>
<dbReference type="PANTHER" id="PTHR47478:SF1">
    <property type="entry name" value="PYRIMIDINE 5'-NUCLEOTIDASE YJJG"/>
    <property type="match status" value="1"/>
</dbReference>
<dbReference type="Proteomes" id="UP000451471">
    <property type="component" value="Unassembled WGS sequence"/>
</dbReference>
<dbReference type="GO" id="GO:0016787">
    <property type="term" value="F:hydrolase activity"/>
    <property type="evidence" value="ECO:0007669"/>
    <property type="project" value="UniProtKB-KW"/>
</dbReference>
<protein>
    <submittedName>
        <fullName evidence="1">HAD hydrolase-like protein</fullName>
    </submittedName>
</protein>
<accession>A0A6B0GND6</accession>
<keyword evidence="1" id="KW-0378">Hydrolase</keyword>
<evidence type="ECO:0000313" key="2">
    <source>
        <dbReference type="Proteomes" id="UP000451471"/>
    </source>
</evidence>
<sequence>MSDTPIVFLFDLDETLVTYDPRPPGIFAAVCVDHGVEPGDDLLATFGEAIREHATAFHHDPFLAATRDLVSVHGLSVDPERFTRALLRAELDAMSVPDGVRETLAALSRDAPVAVVTGGHGPVQRRKVDRAGLSSSVDLLVSPVEARAFKPDTALLRLAARTLPGERYVVVGDSVDGDLEPALELGFETVLVGSEDGRATYTLDAPAEVPRLRDLFGSD</sequence>
<dbReference type="Gene3D" id="3.40.50.1000">
    <property type="entry name" value="HAD superfamily/HAD-like"/>
    <property type="match status" value="1"/>
</dbReference>
<reference evidence="1 2" key="1">
    <citation type="submission" date="2019-12" db="EMBL/GenBank/DDBJ databases">
        <title>Halocatena pleomorpha gen. nov. sp. nov., an extremely halophilic archaeon of family Halobacteriaceae isolated from saltpan soil.</title>
        <authorList>
            <person name="Pal Y."/>
            <person name="Verma A."/>
            <person name="Krishnamurthi S."/>
            <person name="Kumar P."/>
        </authorList>
    </citation>
    <scope>NUCLEOTIDE SEQUENCE [LARGE SCALE GENOMIC DNA]</scope>
    <source>
        <strain evidence="1 2">JCM 16495</strain>
    </source>
</reference>
<dbReference type="PANTHER" id="PTHR47478">
    <property type="match status" value="1"/>
</dbReference>
<gene>
    <name evidence="1" type="ORF">GQS65_11460</name>
</gene>
<dbReference type="AlphaFoldDB" id="A0A6B0GND6"/>
<comment type="caution">
    <text evidence="1">The sequence shown here is derived from an EMBL/GenBank/DDBJ whole genome shotgun (WGS) entry which is preliminary data.</text>
</comment>
<keyword evidence="2" id="KW-1185">Reference proteome</keyword>
<organism evidence="1 2">
    <name type="scientific">Halomarina oriensis</name>
    <dbReference type="NCBI Taxonomy" id="671145"/>
    <lineage>
        <taxon>Archaea</taxon>
        <taxon>Methanobacteriati</taxon>
        <taxon>Methanobacteriota</taxon>
        <taxon>Stenosarchaea group</taxon>
        <taxon>Halobacteria</taxon>
        <taxon>Halobacteriales</taxon>
        <taxon>Natronomonadaceae</taxon>
        <taxon>Halomarina</taxon>
    </lineage>
</organism>
<dbReference type="SFLD" id="SFLDS00003">
    <property type="entry name" value="Haloacid_Dehalogenase"/>
    <property type="match status" value="1"/>
</dbReference>
<dbReference type="OrthoDB" id="131325at2157"/>
<evidence type="ECO:0000313" key="1">
    <source>
        <dbReference type="EMBL" id="MWG35097.1"/>
    </source>
</evidence>
<dbReference type="InterPro" id="IPR036412">
    <property type="entry name" value="HAD-like_sf"/>
</dbReference>
<dbReference type="RefSeq" id="WP_158204784.1">
    <property type="nucleotide sequence ID" value="NZ_WSZK01000017.1"/>
</dbReference>
<dbReference type="EMBL" id="WSZK01000017">
    <property type="protein sequence ID" value="MWG35097.1"/>
    <property type="molecule type" value="Genomic_DNA"/>
</dbReference>
<dbReference type="Pfam" id="PF00702">
    <property type="entry name" value="Hydrolase"/>
    <property type="match status" value="1"/>
</dbReference>